<organism evidence="1 2">
    <name type="scientific">Perca flavescens</name>
    <name type="common">American yellow perch</name>
    <name type="synonym">Morone flavescens</name>
    <dbReference type="NCBI Taxonomy" id="8167"/>
    <lineage>
        <taxon>Eukaryota</taxon>
        <taxon>Metazoa</taxon>
        <taxon>Chordata</taxon>
        <taxon>Craniata</taxon>
        <taxon>Vertebrata</taxon>
        <taxon>Euteleostomi</taxon>
        <taxon>Actinopterygii</taxon>
        <taxon>Neopterygii</taxon>
        <taxon>Teleostei</taxon>
        <taxon>Neoteleostei</taxon>
        <taxon>Acanthomorphata</taxon>
        <taxon>Eupercaria</taxon>
        <taxon>Perciformes</taxon>
        <taxon>Percoidei</taxon>
        <taxon>Percidae</taxon>
        <taxon>Percinae</taxon>
        <taxon>Perca</taxon>
    </lineage>
</organism>
<dbReference type="Proteomes" id="UP000295070">
    <property type="component" value="Chromosome 23"/>
</dbReference>
<accession>A0A484BZT8</accession>
<protein>
    <submittedName>
        <fullName evidence="1">Uncharacterized protein</fullName>
    </submittedName>
</protein>
<name>A0A484BZT8_PERFV</name>
<keyword evidence="2" id="KW-1185">Reference proteome</keyword>
<evidence type="ECO:0000313" key="1">
    <source>
        <dbReference type="EMBL" id="TDG96868.1"/>
    </source>
</evidence>
<comment type="caution">
    <text evidence="1">The sequence shown here is derived from an EMBL/GenBank/DDBJ whole genome shotgun (WGS) entry which is preliminary data.</text>
</comment>
<evidence type="ECO:0000313" key="2">
    <source>
        <dbReference type="Proteomes" id="UP000295070"/>
    </source>
</evidence>
<reference evidence="1 2" key="1">
    <citation type="submission" date="2019-01" db="EMBL/GenBank/DDBJ databases">
        <title>A chromosome-scale genome assembly of the yellow perch, Perca flavescens.</title>
        <authorList>
            <person name="Feron R."/>
            <person name="Morvezen R."/>
            <person name="Bestin A."/>
            <person name="Haffray P."/>
            <person name="Klopp C."/>
            <person name="Zahm M."/>
            <person name="Cabau C."/>
            <person name="Roques C."/>
            <person name="Donnadieu C."/>
            <person name="Bouchez O."/>
            <person name="Christie M."/>
            <person name="Larson W."/>
            <person name="Guiguen Y."/>
        </authorList>
    </citation>
    <scope>NUCLEOTIDE SEQUENCE [LARGE SCALE GENOMIC DNA]</scope>
    <source>
        <strain evidence="1">YP-PL-M2</strain>
        <tissue evidence="1">Blood</tissue>
    </source>
</reference>
<dbReference type="EMBL" id="SCKG01000023">
    <property type="protein sequence ID" value="TDG96868.1"/>
    <property type="molecule type" value="Genomic_DNA"/>
</dbReference>
<sequence length="462" mass="51271">MDIKISPEELGEQRCSDLELPLLTSETLDEVVMLYLGYITNEHWLLLADGSIDSATVLLLSDLCYEVVQTVCDEVLDVVAPQVYNKTLGHISMESASNPGNTSVIMYLGESESPQREHNYHSVTVEDIQASLGHSLHQCLGEALEVVEESSDDSEQLLQLVAEEVAKKVNRTLAAITQTASSSPSEESDEWVTPQSTKHMVFHVANILSRCVVRKYQINPPEELRLLSVSSWATVEEFCLVESQSSDVTVSVSSASPATTKEELSQGEKTFLAMFLGMLLDHIAHSTKTSMMDLNFDGVLKNLTRTVEETGFTLPQTVGNLHRTIFKKLRLEFGSTKLLQAAIGSEGMAFEEAVARELRVQQEKAAHKKPSFVTNVRRFFRRRSNKVAPACEVDTFNSQVALLESESIPRHQKKLKGPVIIGMLSAVARILKKPFTFCISRGSQDDQLTQVSNIQGQLYVHL</sequence>
<proteinExistence type="predicted"/>
<gene>
    <name evidence="1" type="ORF">EPR50_G00234370</name>
</gene>
<dbReference type="AlphaFoldDB" id="A0A484BZT8"/>